<accession>A0A382W039</accession>
<sequence>MAEWMPMTKPVEYSQYLKKNPDVTGIDLLIADLNGVLR</sequence>
<evidence type="ECO:0000313" key="1">
    <source>
        <dbReference type="EMBL" id="SVD52099.1"/>
    </source>
</evidence>
<name>A0A382W039_9ZZZZ</name>
<gene>
    <name evidence="1" type="ORF">METZ01_LOCUS404953</name>
</gene>
<dbReference type="EMBL" id="UINC01155950">
    <property type="protein sequence ID" value="SVD52099.1"/>
    <property type="molecule type" value="Genomic_DNA"/>
</dbReference>
<protein>
    <submittedName>
        <fullName evidence="1">Uncharacterized protein</fullName>
    </submittedName>
</protein>
<organism evidence="1">
    <name type="scientific">marine metagenome</name>
    <dbReference type="NCBI Taxonomy" id="408172"/>
    <lineage>
        <taxon>unclassified sequences</taxon>
        <taxon>metagenomes</taxon>
        <taxon>ecological metagenomes</taxon>
    </lineage>
</organism>
<feature type="non-terminal residue" evidence="1">
    <location>
        <position position="38"/>
    </location>
</feature>
<proteinExistence type="predicted"/>
<reference evidence="1" key="1">
    <citation type="submission" date="2018-05" db="EMBL/GenBank/DDBJ databases">
        <authorList>
            <person name="Lanie J.A."/>
            <person name="Ng W.-L."/>
            <person name="Kazmierczak K.M."/>
            <person name="Andrzejewski T.M."/>
            <person name="Davidsen T.M."/>
            <person name="Wayne K.J."/>
            <person name="Tettelin H."/>
            <person name="Glass J.I."/>
            <person name="Rusch D."/>
            <person name="Podicherti R."/>
            <person name="Tsui H.-C.T."/>
            <person name="Winkler M.E."/>
        </authorList>
    </citation>
    <scope>NUCLEOTIDE SEQUENCE</scope>
</reference>
<dbReference type="AlphaFoldDB" id="A0A382W039"/>